<keyword evidence="3" id="KW-0408">Iron</keyword>
<gene>
    <name evidence="6" type="ORF">JAO78_012730</name>
</gene>
<sequence length="252" mass="28385">MHNYVFPAKAAYRVVQITDCHLLAEHDGLYRDCQPAVHLKAILAQLQLSPPDALILTGDLTQDHTLGSYQLLAQLCQELSCPVFVLPGNHDDLAMLAQLQQQPPFQRAESLSLGEWQLFLLNTKGPTPAGEFAEDRQSALAQQFAKSQAKQFWLFCHHHSQPLGCFIDKHGLRDQQTFWPWLLREPKIKGLAHGHAHLAYHKVVQGIDIVGCPASSVQFLASDDWQTVNAGPQWCEWYFAAAGQVSWQFKRL</sequence>
<accession>A0ABS8C5W7</accession>
<dbReference type="PANTHER" id="PTHR42988">
    <property type="entry name" value="PHOSPHOHYDROLASE"/>
    <property type="match status" value="1"/>
</dbReference>
<evidence type="ECO:0000313" key="6">
    <source>
        <dbReference type="EMBL" id="MCB5227677.1"/>
    </source>
</evidence>
<evidence type="ECO:0000256" key="4">
    <source>
        <dbReference type="ARBA" id="ARBA00025742"/>
    </source>
</evidence>
<evidence type="ECO:0000313" key="7">
    <source>
        <dbReference type="Proteomes" id="UP000633814"/>
    </source>
</evidence>
<keyword evidence="1" id="KW-0479">Metal-binding</keyword>
<dbReference type="InterPro" id="IPR004843">
    <property type="entry name" value="Calcineurin-like_PHP"/>
</dbReference>
<comment type="caution">
    <text evidence="6">The sequence shown here is derived from an EMBL/GenBank/DDBJ whole genome shotgun (WGS) entry which is preliminary data.</text>
</comment>
<evidence type="ECO:0000256" key="2">
    <source>
        <dbReference type="ARBA" id="ARBA00022801"/>
    </source>
</evidence>
<dbReference type="Proteomes" id="UP000633814">
    <property type="component" value="Unassembled WGS sequence"/>
</dbReference>
<dbReference type="PANTHER" id="PTHR42988:SF2">
    <property type="entry name" value="CYCLIC NUCLEOTIDE PHOSPHODIESTERASE CBUA0032-RELATED"/>
    <property type="match status" value="1"/>
</dbReference>
<dbReference type="InterPro" id="IPR050884">
    <property type="entry name" value="CNP_phosphodiesterase-III"/>
</dbReference>
<evidence type="ECO:0000256" key="3">
    <source>
        <dbReference type="ARBA" id="ARBA00023004"/>
    </source>
</evidence>
<dbReference type="SUPFAM" id="SSF56300">
    <property type="entry name" value="Metallo-dependent phosphatases"/>
    <property type="match status" value="1"/>
</dbReference>
<reference evidence="6 7" key="1">
    <citation type="submission" date="2021-10" db="EMBL/GenBank/DDBJ databases">
        <title>Alishewanella koreense sp. nov. isolated from seawater of southwestern coast in South Korea and the proposal for the reclassification of Rheinheimera perlucida and Rheinheimera tuosuensis as Arsukibacterium perlucida and Arsukibacterium tuosuensis.</title>
        <authorList>
            <person name="Kim K.H."/>
            <person name="Ruan W."/>
            <person name="Kim K.R."/>
            <person name="Baek J.H."/>
            <person name="Jeon C.O."/>
        </authorList>
    </citation>
    <scope>NUCLEOTIDE SEQUENCE [LARGE SCALE GENOMIC DNA]</scope>
    <source>
        <strain evidence="6 7">16-MA</strain>
    </source>
</reference>
<proteinExistence type="inferred from homology"/>
<protein>
    <submittedName>
        <fullName evidence="6">Metallophosphoesterase</fullName>
    </submittedName>
</protein>
<dbReference type="InterPro" id="IPR029052">
    <property type="entry name" value="Metallo-depent_PP-like"/>
</dbReference>
<comment type="similarity">
    <text evidence="4">Belongs to the cyclic nucleotide phosphodiesterase class-III family.</text>
</comment>
<name>A0ABS8C5W7_9ALTE</name>
<dbReference type="Gene3D" id="3.60.21.10">
    <property type="match status" value="1"/>
</dbReference>
<dbReference type="EMBL" id="JAEINI020000009">
    <property type="protein sequence ID" value="MCB5227677.1"/>
    <property type="molecule type" value="Genomic_DNA"/>
</dbReference>
<feature type="domain" description="Calcineurin-like phosphoesterase" evidence="5">
    <location>
        <begin position="13"/>
        <end position="197"/>
    </location>
</feature>
<keyword evidence="7" id="KW-1185">Reference proteome</keyword>
<keyword evidence="2" id="KW-0378">Hydrolase</keyword>
<evidence type="ECO:0000259" key="5">
    <source>
        <dbReference type="Pfam" id="PF00149"/>
    </source>
</evidence>
<dbReference type="RefSeq" id="WP_226751740.1">
    <property type="nucleotide sequence ID" value="NZ_JAEINI020000009.1"/>
</dbReference>
<organism evidence="6 7">
    <name type="scientific">Alishewanella maricola</name>
    <dbReference type="NCBI Taxonomy" id="2795740"/>
    <lineage>
        <taxon>Bacteria</taxon>
        <taxon>Pseudomonadati</taxon>
        <taxon>Pseudomonadota</taxon>
        <taxon>Gammaproteobacteria</taxon>
        <taxon>Alteromonadales</taxon>
        <taxon>Alteromonadaceae</taxon>
        <taxon>Alishewanella</taxon>
    </lineage>
</organism>
<dbReference type="Pfam" id="PF00149">
    <property type="entry name" value="Metallophos"/>
    <property type="match status" value="1"/>
</dbReference>
<evidence type="ECO:0000256" key="1">
    <source>
        <dbReference type="ARBA" id="ARBA00022723"/>
    </source>
</evidence>